<name>A0AAF1AF40_DAUCS</name>
<dbReference type="GO" id="GO:0003677">
    <property type="term" value="F:DNA binding"/>
    <property type="evidence" value="ECO:0007669"/>
    <property type="project" value="UniProtKB-KW"/>
</dbReference>
<evidence type="ECO:0000256" key="1">
    <source>
        <dbReference type="ARBA" id="ARBA00004123"/>
    </source>
</evidence>
<reference evidence="7" key="1">
    <citation type="journal article" date="2016" name="Nat. Genet.">
        <title>A high-quality carrot genome assembly provides new insights into carotenoid accumulation and asterid genome evolution.</title>
        <authorList>
            <person name="Iorizzo M."/>
            <person name="Ellison S."/>
            <person name="Senalik D."/>
            <person name="Zeng P."/>
            <person name="Satapoomin P."/>
            <person name="Huang J."/>
            <person name="Bowman M."/>
            <person name="Iovene M."/>
            <person name="Sanseverino W."/>
            <person name="Cavagnaro P."/>
            <person name="Yildiz M."/>
            <person name="Macko-Podgorni A."/>
            <person name="Moranska E."/>
            <person name="Grzebelus E."/>
            <person name="Grzebelus D."/>
            <person name="Ashrafi H."/>
            <person name="Zheng Z."/>
            <person name="Cheng S."/>
            <person name="Spooner D."/>
            <person name="Van Deynze A."/>
            <person name="Simon P."/>
        </authorList>
    </citation>
    <scope>NUCLEOTIDE SEQUENCE</scope>
    <source>
        <tissue evidence="7">Leaf</tissue>
    </source>
</reference>
<dbReference type="GO" id="GO:0005634">
    <property type="term" value="C:nucleus"/>
    <property type="evidence" value="ECO:0007669"/>
    <property type="project" value="UniProtKB-SubCell"/>
</dbReference>
<dbReference type="Pfam" id="PF00319">
    <property type="entry name" value="SRF-TF"/>
    <property type="match status" value="1"/>
</dbReference>
<keyword evidence="4" id="KW-0804">Transcription</keyword>
<evidence type="ECO:0000256" key="2">
    <source>
        <dbReference type="ARBA" id="ARBA00023015"/>
    </source>
</evidence>
<keyword evidence="3" id="KW-0238">DNA-binding</keyword>
<evidence type="ECO:0000313" key="8">
    <source>
        <dbReference type="Proteomes" id="UP000077755"/>
    </source>
</evidence>
<gene>
    <name evidence="7" type="ORF">DCAR_0101209</name>
</gene>
<dbReference type="InterPro" id="IPR002100">
    <property type="entry name" value="TF_MADSbox"/>
</dbReference>
<protein>
    <recommendedName>
        <fullName evidence="6">MADS-box domain-containing protein</fullName>
    </recommendedName>
</protein>
<sequence>MGRGKIKKKKIDDARQVKFSSARANLLKKAHELSVLCDAEVVVVIFSRTRHLYEFASSSVNQVLARYNKCLVEYSEASKLQPEAQVEKSFFAL</sequence>
<dbReference type="InterPro" id="IPR036879">
    <property type="entry name" value="TF_MADSbox_sf"/>
</dbReference>
<evidence type="ECO:0000256" key="5">
    <source>
        <dbReference type="ARBA" id="ARBA00023242"/>
    </source>
</evidence>
<evidence type="ECO:0000259" key="6">
    <source>
        <dbReference type="PROSITE" id="PS50066"/>
    </source>
</evidence>
<keyword evidence="2" id="KW-0805">Transcription regulation</keyword>
<dbReference type="PRINTS" id="PR00404">
    <property type="entry name" value="MADSDOMAIN"/>
</dbReference>
<dbReference type="SUPFAM" id="SSF55455">
    <property type="entry name" value="SRF-like"/>
    <property type="match status" value="1"/>
</dbReference>
<keyword evidence="8" id="KW-1185">Reference proteome</keyword>
<dbReference type="GO" id="GO:0046983">
    <property type="term" value="F:protein dimerization activity"/>
    <property type="evidence" value="ECO:0007669"/>
    <property type="project" value="InterPro"/>
</dbReference>
<evidence type="ECO:0000256" key="3">
    <source>
        <dbReference type="ARBA" id="ARBA00023125"/>
    </source>
</evidence>
<dbReference type="PANTHER" id="PTHR48019">
    <property type="entry name" value="SERUM RESPONSE FACTOR HOMOLOG"/>
    <property type="match status" value="1"/>
</dbReference>
<organism evidence="7 8">
    <name type="scientific">Daucus carota subsp. sativus</name>
    <name type="common">Carrot</name>
    <dbReference type="NCBI Taxonomy" id="79200"/>
    <lineage>
        <taxon>Eukaryota</taxon>
        <taxon>Viridiplantae</taxon>
        <taxon>Streptophyta</taxon>
        <taxon>Embryophyta</taxon>
        <taxon>Tracheophyta</taxon>
        <taxon>Spermatophyta</taxon>
        <taxon>Magnoliopsida</taxon>
        <taxon>eudicotyledons</taxon>
        <taxon>Gunneridae</taxon>
        <taxon>Pentapetalae</taxon>
        <taxon>asterids</taxon>
        <taxon>campanulids</taxon>
        <taxon>Apiales</taxon>
        <taxon>Apiaceae</taxon>
        <taxon>Apioideae</taxon>
        <taxon>Scandiceae</taxon>
        <taxon>Daucinae</taxon>
        <taxon>Daucus</taxon>
        <taxon>Daucus sect. Daucus</taxon>
    </lineage>
</organism>
<reference evidence="7" key="2">
    <citation type="submission" date="2022-03" db="EMBL/GenBank/DDBJ databases">
        <title>Draft title - Genomic analysis of global carrot germplasm unveils the trajectory of domestication and the origin of high carotenoid orange carrot.</title>
        <authorList>
            <person name="Iorizzo M."/>
            <person name="Ellison S."/>
            <person name="Senalik D."/>
            <person name="Macko-Podgorni A."/>
            <person name="Grzebelus D."/>
            <person name="Bostan H."/>
            <person name="Rolling W."/>
            <person name="Curaba J."/>
            <person name="Simon P."/>
        </authorList>
    </citation>
    <scope>NUCLEOTIDE SEQUENCE</scope>
    <source>
        <tissue evidence="7">Leaf</tissue>
    </source>
</reference>
<evidence type="ECO:0000313" key="7">
    <source>
        <dbReference type="EMBL" id="WOG82049.1"/>
    </source>
</evidence>
<comment type="subcellular location">
    <subcellularLocation>
        <location evidence="1">Nucleus</location>
    </subcellularLocation>
</comment>
<evidence type="ECO:0000256" key="4">
    <source>
        <dbReference type="ARBA" id="ARBA00023163"/>
    </source>
</evidence>
<dbReference type="Gene3D" id="3.40.1810.10">
    <property type="entry name" value="Transcription factor, MADS-box"/>
    <property type="match status" value="1"/>
</dbReference>
<dbReference type="SMART" id="SM00432">
    <property type="entry name" value="MADS"/>
    <property type="match status" value="1"/>
</dbReference>
<dbReference type="InterPro" id="IPR050142">
    <property type="entry name" value="MADS-box/MEF2_TF"/>
</dbReference>
<accession>A0AAF1AF40</accession>
<dbReference type="PROSITE" id="PS50066">
    <property type="entry name" value="MADS_BOX_2"/>
    <property type="match status" value="1"/>
</dbReference>
<dbReference type="EMBL" id="CP093343">
    <property type="protein sequence ID" value="WOG82049.1"/>
    <property type="molecule type" value="Genomic_DNA"/>
</dbReference>
<feature type="domain" description="MADS-box" evidence="6">
    <location>
        <begin position="1"/>
        <end position="59"/>
    </location>
</feature>
<keyword evidence="5" id="KW-0539">Nucleus</keyword>
<proteinExistence type="predicted"/>
<dbReference type="Proteomes" id="UP000077755">
    <property type="component" value="Chromosome 1"/>
</dbReference>
<dbReference type="AlphaFoldDB" id="A0AAF1AF40"/>